<evidence type="ECO:0000256" key="2">
    <source>
        <dbReference type="ARBA" id="ARBA00022692"/>
    </source>
</evidence>
<feature type="domain" description="ABC transmembrane type-2" evidence="7">
    <location>
        <begin position="32"/>
        <end position="254"/>
    </location>
</feature>
<name>A0AAU7DZJ2_9MICO</name>
<dbReference type="PANTHER" id="PTHR43229:SF2">
    <property type="entry name" value="NODULATION PROTEIN J"/>
    <property type="match status" value="1"/>
</dbReference>
<dbReference type="EMBL" id="CP146203">
    <property type="protein sequence ID" value="XBH22638.1"/>
    <property type="molecule type" value="Genomic_DNA"/>
</dbReference>
<feature type="transmembrane region" description="Helical" evidence="6">
    <location>
        <begin position="142"/>
        <end position="165"/>
    </location>
</feature>
<dbReference type="PIRSF" id="PIRSF006648">
    <property type="entry name" value="DrrB"/>
    <property type="match status" value="1"/>
</dbReference>
<evidence type="ECO:0000256" key="3">
    <source>
        <dbReference type="ARBA" id="ARBA00022989"/>
    </source>
</evidence>
<comment type="subcellular location">
    <subcellularLocation>
        <location evidence="6">Cell membrane</location>
        <topology evidence="6">Multi-pass membrane protein</topology>
    </subcellularLocation>
    <subcellularLocation>
        <location evidence="1">Membrane</location>
        <topology evidence="1">Multi-pass membrane protein</topology>
    </subcellularLocation>
</comment>
<protein>
    <recommendedName>
        <fullName evidence="6">Transport permease protein</fullName>
    </recommendedName>
</protein>
<dbReference type="AlphaFoldDB" id="A0AAU7DZJ2"/>
<gene>
    <name evidence="8" type="ORF">V5R04_05310</name>
</gene>
<organism evidence="8">
    <name type="scientific">Jonesiaceae bacterium BS-20</name>
    <dbReference type="NCBI Taxonomy" id="3120821"/>
    <lineage>
        <taxon>Bacteria</taxon>
        <taxon>Bacillati</taxon>
        <taxon>Actinomycetota</taxon>
        <taxon>Actinomycetes</taxon>
        <taxon>Micrococcales</taxon>
        <taxon>Jonesiaceae</taxon>
    </lineage>
</organism>
<dbReference type="InterPro" id="IPR013525">
    <property type="entry name" value="ABC2_TM"/>
</dbReference>
<dbReference type="GO" id="GO:0043190">
    <property type="term" value="C:ATP-binding cassette (ABC) transporter complex"/>
    <property type="evidence" value="ECO:0007669"/>
    <property type="project" value="InterPro"/>
</dbReference>
<keyword evidence="4 6" id="KW-0472">Membrane</keyword>
<dbReference type="InterPro" id="IPR051784">
    <property type="entry name" value="Nod_factor_ABC_transporter"/>
</dbReference>
<keyword evidence="3 6" id="KW-1133">Transmembrane helix</keyword>
<dbReference type="GO" id="GO:0046677">
    <property type="term" value="P:response to antibiotic"/>
    <property type="evidence" value="ECO:0007669"/>
    <property type="project" value="UniProtKB-KW"/>
</dbReference>
<accession>A0AAU7DZJ2</accession>
<feature type="transmembrane region" description="Helical" evidence="6">
    <location>
        <begin position="177"/>
        <end position="203"/>
    </location>
</feature>
<evidence type="ECO:0000256" key="6">
    <source>
        <dbReference type="RuleBase" id="RU361157"/>
    </source>
</evidence>
<dbReference type="Pfam" id="PF01061">
    <property type="entry name" value="ABC2_membrane"/>
    <property type="match status" value="1"/>
</dbReference>
<evidence type="ECO:0000256" key="4">
    <source>
        <dbReference type="ARBA" id="ARBA00023136"/>
    </source>
</evidence>
<proteinExistence type="inferred from homology"/>
<dbReference type="PROSITE" id="PS51012">
    <property type="entry name" value="ABC_TM2"/>
    <property type="match status" value="1"/>
</dbReference>
<evidence type="ECO:0000259" key="7">
    <source>
        <dbReference type="PROSITE" id="PS51012"/>
    </source>
</evidence>
<keyword evidence="6" id="KW-0813">Transport</keyword>
<keyword evidence="6" id="KW-1003">Cell membrane</keyword>
<feature type="transmembrane region" description="Helical" evidence="6">
    <location>
        <begin position="68"/>
        <end position="90"/>
    </location>
</feature>
<feature type="transmembrane region" description="Helical" evidence="6">
    <location>
        <begin position="223"/>
        <end position="247"/>
    </location>
</feature>
<evidence type="ECO:0000256" key="1">
    <source>
        <dbReference type="ARBA" id="ARBA00004141"/>
    </source>
</evidence>
<evidence type="ECO:0000313" key="8">
    <source>
        <dbReference type="EMBL" id="XBH22638.1"/>
    </source>
</evidence>
<sequence length="254" mass="26304">MTTFVTSQAAPAVDRIKNQTAFEIKTILRNGEQLMVTLLLPLIALILLTQTSAVAIDTGDASKIAFMAPGIMAMAIMSAAFTSQAIATAFDRRNGVLRFLATTPLGRNGLLASKILGVLGVEVIQLIIIGAVATGLGWRPSVAGLFLALPVALLGTAAFTALALFMAGTMRAEGVLALANILLVLLIAGGGILVPASQLPGILEPIALALPSGALGEAMRGALTLGTIPVIPMLVLGAWTLVLGWAAQRYFKWH</sequence>
<comment type="similarity">
    <text evidence="6">Belongs to the ABC-2 integral membrane protein family.</text>
</comment>
<dbReference type="PANTHER" id="PTHR43229">
    <property type="entry name" value="NODULATION PROTEIN J"/>
    <property type="match status" value="1"/>
</dbReference>
<keyword evidence="5" id="KW-0046">Antibiotic resistance</keyword>
<dbReference type="InterPro" id="IPR000412">
    <property type="entry name" value="ABC_2_transport"/>
</dbReference>
<dbReference type="InterPro" id="IPR047817">
    <property type="entry name" value="ABC2_TM_bact-type"/>
</dbReference>
<keyword evidence="2 6" id="KW-0812">Transmembrane</keyword>
<feature type="transmembrane region" description="Helical" evidence="6">
    <location>
        <begin position="34"/>
        <end position="56"/>
    </location>
</feature>
<reference evidence="8" key="1">
    <citation type="submission" date="2024-02" db="EMBL/GenBank/DDBJ databases">
        <title>Tomenella chthoni gen. nov. sp. nov., a member of the family Jonesiaceae isolated from bat guano.</title>
        <authorList>
            <person name="Miller S.L."/>
            <person name="King J."/>
            <person name="Sankaranarayanan K."/>
            <person name="Lawson P.A."/>
        </authorList>
    </citation>
    <scope>NUCLEOTIDE SEQUENCE</scope>
    <source>
        <strain evidence="8">BS-20</strain>
    </source>
</reference>
<evidence type="ECO:0000256" key="5">
    <source>
        <dbReference type="ARBA" id="ARBA00023251"/>
    </source>
</evidence>
<feature type="transmembrane region" description="Helical" evidence="6">
    <location>
        <begin position="111"/>
        <end position="136"/>
    </location>
</feature>
<dbReference type="GO" id="GO:0140359">
    <property type="term" value="F:ABC-type transporter activity"/>
    <property type="evidence" value="ECO:0007669"/>
    <property type="project" value="InterPro"/>
</dbReference>